<proteinExistence type="predicted"/>
<comment type="caution">
    <text evidence="1">The sequence shown here is derived from an EMBL/GenBank/DDBJ whole genome shotgun (WGS) entry which is preliminary data.</text>
</comment>
<evidence type="ECO:0000313" key="2">
    <source>
        <dbReference type="Proteomes" id="UP001465976"/>
    </source>
</evidence>
<sequence length="125" mass="14438">MDKMSHHYRFSTPTNGINTIPSQHPFTPATFLSYIKNFRWSEELGAIVLAQSNKKMCVSKGFKSFKATFLVLSTQGRQFTSAAVESHTNYSFLDDSLFAKHLLYHYKLPDPLYFGSLNKFWQKDD</sequence>
<dbReference type="EMBL" id="JBAHYK010002263">
    <property type="protein sequence ID" value="KAL0565441.1"/>
    <property type="molecule type" value="Genomic_DNA"/>
</dbReference>
<protein>
    <submittedName>
        <fullName evidence="1">Uncharacterized protein</fullName>
    </submittedName>
</protein>
<accession>A0ABR3ERA6</accession>
<organism evidence="1 2">
    <name type="scientific">Marasmius crinis-equi</name>
    <dbReference type="NCBI Taxonomy" id="585013"/>
    <lineage>
        <taxon>Eukaryota</taxon>
        <taxon>Fungi</taxon>
        <taxon>Dikarya</taxon>
        <taxon>Basidiomycota</taxon>
        <taxon>Agaricomycotina</taxon>
        <taxon>Agaricomycetes</taxon>
        <taxon>Agaricomycetidae</taxon>
        <taxon>Agaricales</taxon>
        <taxon>Marasmiineae</taxon>
        <taxon>Marasmiaceae</taxon>
        <taxon>Marasmius</taxon>
    </lineage>
</organism>
<evidence type="ECO:0000313" key="1">
    <source>
        <dbReference type="EMBL" id="KAL0565441.1"/>
    </source>
</evidence>
<name>A0ABR3ERA6_9AGAR</name>
<keyword evidence="2" id="KW-1185">Reference proteome</keyword>
<reference evidence="1 2" key="1">
    <citation type="submission" date="2024-02" db="EMBL/GenBank/DDBJ databases">
        <title>A draft genome for the cacao thread blight pathogen Marasmius crinis-equi.</title>
        <authorList>
            <person name="Cohen S.P."/>
            <person name="Baruah I.K."/>
            <person name="Amoako-Attah I."/>
            <person name="Bukari Y."/>
            <person name="Meinhardt L.W."/>
            <person name="Bailey B.A."/>
        </authorList>
    </citation>
    <scope>NUCLEOTIDE SEQUENCE [LARGE SCALE GENOMIC DNA]</scope>
    <source>
        <strain evidence="1 2">GH-76</strain>
    </source>
</reference>
<gene>
    <name evidence="1" type="ORF">V5O48_016584</name>
</gene>
<dbReference type="Proteomes" id="UP001465976">
    <property type="component" value="Unassembled WGS sequence"/>
</dbReference>